<feature type="domain" description="SnoaL-like" evidence="1">
    <location>
        <begin position="14"/>
        <end position="114"/>
    </location>
</feature>
<dbReference type="KEGG" id="nfr:ERS450000_05411"/>
<dbReference type="EMBL" id="LN868939">
    <property type="protein sequence ID" value="CRY83292.1"/>
    <property type="molecule type" value="Genomic_DNA"/>
</dbReference>
<dbReference type="Pfam" id="PF12680">
    <property type="entry name" value="SnoaL_2"/>
    <property type="match status" value="1"/>
</dbReference>
<dbReference type="InterPro" id="IPR037401">
    <property type="entry name" value="SnoaL-like"/>
</dbReference>
<protein>
    <recommendedName>
        <fullName evidence="1">SnoaL-like domain-containing protein</fullName>
    </recommendedName>
</protein>
<dbReference type="AlphaFoldDB" id="A0A0H5P6J7"/>
<evidence type="ECO:0000313" key="3">
    <source>
        <dbReference type="Proteomes" id="UP000057820"/>
    </source>
</evidence>
<evidence type="ECO:0000259" key="1">
    <source>
        <dbReference type="Pfam" id="PF12680"/>
    </source>
</evidence>
<gene>
    <name evidence="2" type="ORF">ERS450000_05411</name>
</gene>
<dbReference type="InterPro" id="IPR032710">
    <property type="entry name" value="NTF2-like_dom_sf"/>
</dbReference>
<proteinExistence type="predicted"/>
<sequence length="269" mass="29132">MPPEPTAADLLAAVQASPRAVLAHDKTAWVRLFTPDAAVNDPVGADPHIGTRAIERFYDTFIGPNTIVFHVERDLIAGRTVVRDLAIETTMSTGATVLVPMHLRYDLIDADGQWRISRLAAHWELATMVLRLLRTGLPGLGAAAKLGPQLVRNQGIGGALGMAKAFTGVGRAGKSVTSRLFAAAADTDIAHVRELLGDRATITLPAQQRVTVEEFTNRCRNIRWDKMIAAGRWVTTSVEIGSARGVAMIEFAPKAPRIVRLEIFLDSEV</sequence>
<geneLocation type="plasmid" evidence="2">
    <name>2</name>
</geneLocation>
<keyword evidence="2" id="KW-0614">Plasmid</keyword>
<evidence type="ECO:0000313" key="2">
    <source>
        <dbReference type="EMBL" id="CRY83292.1"/>
    </source>
</evidence>
<organism evidence="2 3">
    <name type="scientific">Nocardia farcinica</name>
    <dbReference type="NCBI Taxonomy" id="37329"/>
    <lineage>
        <taxon>Bacteria</taxon>
        <taxon>Bacillati</taxon>
        <taxon>Actinomycetota</taxon>
        <taxon>Actinomycetes</taxon>
        <taxon>Mycobacteriales</taxon>
        <taxon>Nocardiaceae</taxon>
        <taxon>Nocardia</taxon>
    </lineage>
</organism>
<reference evidence="3" key="1">
    <citation type="submission" date="2015-03" db="EMBL/GenBank/DDBJ databases">
        <authorList>
            <consortium name="Pathogen Informatics"/>
        </authorList>
    </citation>
    <scope>NUCLEOTIDE SEQUENCE [LARGE SCALE GENOMIC DNA]</scope>
    <source>
        <strain evidence="3">NCTC11134</strain>
        <plasmid evidence="3">2</plasmid>
    </source>
</reference>
<name>A0A0H5P6J7_NOCFR</name>
<dbReference type="SUPFAM" id="SSF54427">
    <property type="entry name" value="NTF2-like"/>
    <property type="match status" value="1"/>
</dbReference>
<dbReference type="Gene3D" id="3.10.450.50">
    <property type="match status" value="1"/>
</dbReference>
<dbReference type="RefSeq" id="WP_060594645.1">
    <property type="nucleotide sequence ID" value="NZ_CP031418.1"/>
</dbReference>
<accession>A0A0H5P6J7</accession>
<dbReference type="Proteomes" id="UP000057820">
    <property type="component" value="Plasmid 2"/>
</dbReference>